<keyword evidence="3" id="KW-1185">Reference proteome</keyword>
<evidence type="ECO:0000313" key="3">
    <source>
        <dbReference type="Proteomes" id="UP001480595"/>
    </source>
</evidence>
<proteinExistence type="predicted"/>
<evidence type="ECO:0000313" key="2">
    <source>
        <dbReference type="EMBL" id="KAK8041257.1"/>
    </source>
</evidence>
<sequence>MCKQYVYLSICLEHDCDSIVRKKGRNTYCRAVRHGTRRLASCVGGLEYVITSRHRGTLVCDECKQLRVLRTLYLSALALTAAAEKDKGKKGGSVPTAGRGDEGLLSDDGSSYWETVEDDEESTGSLHFFANEKEKAEKLAAAYDFDLALRQEIAALDDDEEDLHAESQGEEEDYLSVEDPESARHNGRTPPLPDYYGFDAVDVKEEKICPRPQPQYAAAQEKYCQGTKRQLKNDDVYDSDTTGPVVMTPSESEYEGEVEINNDLHFEPRHDFLHRNCVVRVDGARCPGHGHESEAGCFAGS</sequence>
<reference evidence="2 3" key="1">
    <citation type="submission" date="2023-01" db="EMBL/GenBank/DDBJ databases">
        <title>Analysis of 21 Apiospora genomes using comparative genomics revels a genus with tremendous synthesis potential of carbohydrate active enzymes and secondary metabolites.</title>
        <authorList>
            <person name="Sorensen T."/>
        </authorList>
    </citation>
    <scope>NUCLEOTIDE SEQUENCE [LARGE SCALE GENOMIC DNA]</scope>
    <source>
        <strain evidence="2 3">CBS 135458</strain>
    </source>
</reference>
<feature type="region of interest" description="Disordered" evidence="1">
    <location>
        <begin position="160"/>
        <end position="196"/>
    </location>
</feature>
<feature type="region of interest" description="Disordered" evidence="1">
    <location>
        <begin position="87"/>
        <end position="109"/>
    </location>
</feature>
<gene>
    <name evidence="2" type="ORF">PG994_014264</name>
</gene>
<comment type="caution">
    <text evidence="2">The sequence shown here is derived from an EMBL/GenBank/DDBJ whole genome shotgun (WGS) entry which is preliminary data.</text>
</comment>
<accession>A0ABR1T495</accession>
<evidence type="ECO:0000256" key="1">
    <source>
        <dbReference type="SAM" id="MobiDB-lite"/>
    </source>
</evidence>
<dbReference type="EMBL" id="JAQQWL010000015">
    <property type="protein sequence ID" value="KAK8041257.1"/>
    <property type="molecule type" value="Genomic_DNA"/>
</dbReference>
<dbReference type="Proteomes" id="UP001480595">
    <property type="component" value="Unassembled WGS sequence"/>
</dbReference>
<dbReference type="GeneID" id="92098736"/>
<name>A0ABR1T495_9PEZI</name>
<protein>
    <submittedName>
        <fullName evidence="2">Uncharacterized protein</fullName>
    </submittedName>
</protein>
<dbReference type="RefSeq" id="XP_066708802.1">
    <property type="nucleotide sequence ID" value="XM_066865673.1"/>
</dbReference>
<feature type="compositionally biased region" description="Acidic residues" evidence="1">
    <location>
        <begin position="160"/>
        <end position="180"/>
    </location>
</feature>
<organism evidence="2 3">
    <name type="scientific">Apiospora phragmitis</name>
    <dbReference type="NCBI Taxonomy" id="2905665"/>
    <lineage>
        <taxon>Eukaryota</taxon>
        <taxon>Fungi</taxon>
        <taxon>Dikarya</taxon>
        <taxon>Ascomycota</taxon>
        <taxon>Pezizomycotina</taxon>
        <taxon>Sordariomycetes</taxon>
        <taxon>Xylariomycetidae</taxon>
        <taxon>Amphisphaeriales</taxon>
        <taxon>Apiosporaceae</taxon>
        <taxon>Apiospora</taxon>
    </lineage>
</organism>